<evidence type="ECO:0000313" key="10">
    <source>
        <dbReference type="Proteomes" id="UP000761534"/>
    </source>
</evidence>
<proteinExistence type="predicted"/>
<dbReference type="GO" id="GO:0032259">
    <property type="term" value="P:methylation"/>
    <property type="evidence" value="ECO:0007669"/>
    <property type="project" value="UniProtKB-KW"/>
</dbReference>
<evidence type="ECO:0000256" key="2">
    <source>
        <dbReference type="ARBA" id="ARBA00022603"/>
    </source>
</evidence>
<sequence length="109" mass="12480">MGCGFRESGIGSNDIVATRISMRQDIPIGYLKNGEIVPIVTDDYIKIIDDISLDLFHKNERKISELSSAIAQLFADMQKSSEPVETKEQRRERKRAEGLKRQQELQKEQ</sequence>
<keyword evidence="5" id="KW-0819">tRNA processing</keyword>
<feature type="domain" description="tRNA wybutosine-synthesizing protein" evidence="8">
    <location>
        <begin position="1"/>
        <end position="71"/>
    </location>
</feature>
<evidence type="ECO:0000256" key="5">
    <source>
        <dbReference type="ARBA" id="ARBA00022694"/>
    </source>
</evidence>
<dbReference type="OrthoDB" id="263283at2759"/>
<dbReference type="EC" id="2.1.1.282" evidence="1"/>
<evidence type="ECO:0000256" key="6">
    <source>
        <dbReference type="ARBA" id="ARBA00049202"/>
    </source>
</evidence>
<evidence type="ECO:0000313" key="9">
    <source>
        <dbReference type="EMBL" id="KAA8909916.1"/>
    </source>
</evidence>
<keyword evidence="10" id="KW-1185">Reference proteome</keyword>
<dbReference type="InterPro" id="IPR036602">
    <property type="entry name" value="tRNA_yW-synthesising-like_sf"/>
</dbReference>
<protein>
    <recommendedName>
        <fullName evidence="1">tRNA(Phe) 7-[(3-amino-3-carboxypropyl)-4-demethylwyosine(37)-N(4)]-methyltransferase</fullName>
        <ecNumber evidence="1">2.1.1.282</ecNumber>
    </recommendedName>
</protein>
<feature type="compositionally biased region" description="Basic and acidic residues" evidence="7">
    <location>
        <begin position="82"/>
        <end position="109"/>
    </location>
</feature>
<evidence type="ECO:0000256" key="3">
    <source>
        <dbReference type="ARBA" id="ARBA00022679"/>
    </source>
</evidence>
<comment type="caution">
    <text evidence="9">The sequence shown here is derived from an EMBL/GenBank/DDBJ whole genome shotgun (WGS) entry which is preliminary data.</text>
</comment>
<evidence type="ECO:0000259" key="8">
    <source>
        <dbReference type="Pfam" id="PF02676"/>
    </source>
</evidence>
<feature type="region of interest" description="Disordered" evidence="7">
    <location>
        <begin position="78"/>
        <end position="109"/>
    </location>
</feature>
<name>A0A642V1C1_9ASCO</name>
<reference evidence="9" key="1">
    <citation type="journal article" date="2019" name="G3 (Bethesda)">
        <title>Genome Assemblies of Two Rare Opportunistic Yeast Pathogens: Diutina rugosa (syn. Candida rugosa) and Trichomonascus ciferrii (syn. Candida ciferrii).</title>
        <authorList>
            <person name="Mixao V."/>
            <person name="Saus E."/>
            <person name="Hansen A.P."/>
            <person name="Lass-Florl C."/>
            <person name="Gabaldon T."/>
        </authorList>
    </citation>
    <scope>NUCLEOTIDE SEQUENCE</scope>
    <source>
        <strain evidence="9">CBS 4856</strain>
    </source>
</reference>
<comment type="catalytic activity">
    <reaction evidence="6">
        <text>4-demethyl-7-[(3S)-3-amino-3-carboxypropyl]wyosine(37) in tRNA(Phe) + S-adenosyl-L-methionine = 7-[(3S)-3-amino-3-carboxypropyl]wyosine(37) in tRNA(Phe) + S-adenosyl-L-homocysteine + H(+)</text>
        <dbReference type="Rhea" id="RHEA:36635"/>
        <dbReference type="Rhea" id="RHEA-COMP:10378"/>
        <dbReference type="Rhea" id="RHEA-COMP:10379"/>
        <dbReference type="ChEBI" id="CHEBI:15378"/>
        <dbReference type="ChEBI" id="CHEBI:57856"/>
        <dbReference type="ChEBI" id="CHEBI:59789"/>
        <dbReference type="ChEBI" id="CHEBI:73543"/>
        <dbReference type="ChEBI" id="CHEBI:73550"/>
        <dbReference type="EC" id="2.1.1.282"/>
    </reaction>
</comment>
<accession>A0A642V1C1</accession>
<dbReference type="SUPFAM" id="SSF111278">
    <property type="entry name" value="SSo0622-like"/>
    <property type="match status" value="1"/>
</dbReference>
<keyword evidence="2" id="KW-0489">Methyltransferase</keyword>
<evidence type="ECO:0000256" key="1">
    <source>
        <dbReference type="ARBA" id="ARBA00012750"/>
    </source>
</evidence>
<evidence type="ECO:0000256" key="7">
    <source>
        <dbReference type="SAM" id="MobiDB-lite"/>
    </source>
</evidence>
<dbReference type="InterPro" id="IPR003827">
    <property type="entry name" value="tRNA_yW-synthesising"/>
</dbReference>
<dbReference type="GO" id="GO:0008033">
    <property type="term" value="P:tRNA processing"/>
    <property type="evidence" value="ECO:0007669"/>
    <property type="project" value="UniProtKB-KW"/>
</dbReference>
<dbReference type="EMBL" id="SWFS01000330">
    <property type="protein sequence ID" value="KAA8909916.1"/>
    <property type="molecule type" value="Genomic_DNA"/>
</dbReference>
<dbReference type="AlphaFoldDB" id="A0A642V1C1"/>
<dbReference type="Proteomes" id="UP000761534">
    <property type="component" value="Unassembled WGS sequence"/>
</dbReference>
<dbReference type="GO" id="GO:0008168">
    <property type="term" value="F:methyltransferase activity"/>
    <property type="evidence" value="ECO:0007669"/>
    <property type="project" value="UniProtKB-KW"/>
</dbReference>
<gene>
    <name evidence="9" type="ORF">TRICI_004301</name>
</gene>
<keyword evidence="3" id="KW-0808">Transferase</keyword>
<organism evidence="9 10">
    <name type="scientific">Trichomonascus ciferrii</name>
    <dbReference type="NCBI Taxonomy" id="44093"/>
    <lineage>
        <taxon>Eukaryota</taxon>
        <taxon>Fungi</taxon>
        <taxon>Dikarya</taxon>
        <taxon>Ascomycota</taxon>
        <taxon>Saccharomycotina</taxon>
        <taxon>Dipodascomycetes</taxon>
        <taxon>Dipodascales</taxon>
        <taxon>Trichomonascaceae</taxon>
        <taxon>Trichomonascus</taxon>
        <taxon>Trichomonascus ciferrii complex</taxon>
    </lineage>
</organism>
<keyword evidence="4" id="KW-0949">S-adenosyl-L-methionine</keyword>
<dbReference type="VEuPathDB" id="FungiDB:TRICI_004301"/>
<evidence type="ECO:0000256" key="4">
    <source>
        <dbReference type="ARBA" id="ARBA00022691"/>
    </source>
</evidence>
<dbReference type="Gene3D" id="3.30.1960.10">
    <property type="entry name" value="tRNA wybutosine-synthesizing-like"/>
    <property type="match status" value="1"/>
</dbReference>
<dbReference type="Pfam" id="PF02676">
    <property type="entry name" value="TYW3"/>
    <property type="match status" value="1"/>
</dbReference>